<dbReference type="Gene3D" id="2.40.320.10">
    <property type="entry name" value="Hypothetical Protein Pfu-838710-001"/>
    <property type="match status" value="1"/>
</dbReference>
<dbReference type="PIRSF" id="PIRSF012526">
    <property type="entry name" value="CYTH_UCP012526"/>
    <property type="match status" value="1"/>
</dbReference>
<sequence length="196" mass="22844">MKQQVEIEFKNLLTAEEFKHIKQVFHVQDSQFIYQENHYFDTPGFSLKEKEAALRIRVKNDTYTLTLKQLMTQGVLETHERLTKEETLSLLNGTSVITGEMASVLQTMGIPLEQLQHFGTLTTRRAELPYEGGILVLDHSQYLQTDDYEIEYETNDAVRGKQVFEQLLSSLNIPIRPTMNKIKRLYIKKYGVEKRT</sequence>
<dbReference type="PROSITE" id="PS51707">
    <property type="entry name" value="CYTH"/>
    <property type="match status" value="1"/>
</dbReference>
<dbReference type="SUPFAM" id="SSF55154">
    <property type="entry name" value="CYTH-like phosphatases"/>
    <property type="match status" value="1"/>
</dbReference>
<evidence type="ECO:0000313" key="2">
    <source>
        <dbReference type="EMBL" id="MBA2874942.1"/>
    </source>
</evidence>
<feature type="domain" description="CYTH" evidence="1">
    <location>
        <begin position="4"/>
        <end position="192"/>
    </location>
</feature>
<dbReference type="EMBL" id="JACDUT010000004">
    <property type="protein sequence ID" value="MBA2874942.1"/>
    <property type="molecule type" value="Genomic_DNA"/>
</dbReference>
<dbReference type="Proteomes" id="UP000523087">
    <property type="component" value="Unassembled WGS sequence"/>
</dbReference>
<dbReference type="RefSeq" id="WP_181555795.1">
    <property type="nucleotide sequence ID" value="NZ_JACDUT010000004.1"/>
</dbReference>
<dbReference type="Pfam" id="PF01928">
    <property type="entry name" value="CYTH"/>
    <property type="match status" value="1"/>
</dbReference>
<dbReference type="PANTHER" id="PTHR34948">
    <property type="entry name" value="OS08G0299200 PROTEIN"/>
    <property type="match status" value="1"/>
</dbReference>
<keyword evidence="3" id="KW-1185">Reference proteome</keyword>
<evidence type="ECO:0000259" key="1">
    <source>
        <dbReference type="PROSITE" id="PS51707"/>
    </source>
</evidence>
<organism evidence="2 3">
    <name type="scientific">Thermaerobacillus caldiproteolyticus</name>
    <dbReference type="NCBI Taxonomy" id="247480"/>
    <lineage>
        <taxon>Bacteria</taxon>
        <taxon>Bacillati</taxon>
        <taxon>Bacillota</taxon>
        <taxon>Bacilli</taxon>
        <taxon>Bacillales</taxon>
        <taxon>Anoxybacillaceae</taxon>
        <taxon>Thermaerobacillus</taxon>
    </lineage>
</organism>
<dbReference type="InterPro" id="IPR023577">
    <property type="entry name" value="CYTH_domain"/>
</dbReference>
<dbReference type="InterPro" id="IPR009195">
    <property type="entry name" value="Uncharacterised_YjbK"/>
</dbReference>
<protein>
    <submittedName>
        <fullName evidence="2">Uncharacterized protein YjbK</fullName>
    </submittedName>
</protein>
<dbReference type="InterPro" id="IPR033469">
    <property type="entry name" value="CYTH-like_dom_sf"/>
</dbReference>
<comment type="caution">
    <text evidence="2">The sequence shown here is derived from an EMBL/GenBank/DDBJ whole genome shotgun (WGS) entry which is preliminary data.</text>
</comment>
<reference evidence="2 3" key="1">
    <citation type="submission" date="2020-07" db="EMBL/GenBank/DDBJ databases">
        <title>Genomic Encyclopedia of Type Strains, Phase IV (KMG-IV): sequencing the most valuable type-strain genomes for metagenomic binning, comparative biology and taxonomic classification.</title>
        <authorList>
            <person name="Goeker M."/>
        </authorList>
    </citation>
    <scope>NUCLEOTIDE SEQUENCE [LARGE SCALE GENOMIC DNA]</scope>
    <source>
        <strain evidence="2 3">DSM 15730</strain>
    </source>
</reference>
<dbReference type="PANTHER" id="PTHR34948:SF2">
    <property type="entry name" value="TRIPHOSPHATE TUNNEL METALLOENZYME 3"/>
    <property type="match status" value="1"/>
</dbReference>
<gene>
    <name evidence="2" type="ORF">HNR31_001713</name>
</gene>
<dbReference type="SMART" id="SM01118">
    <property type="entry name" value="CYTH"/>
    <property type="match status" value="1"/>
</dbReference>
<evidence type="ECO:0000313" key="3">
    <source>
        <dbReference type="Proteomes" id="UP000523087"/>
    </source>
</evidence>
<accession>A0A7V9Z6G3</accession>
<dbReference type="CDD" id="cd07762">
    <property type="entry name" value="CYTH-like_Pase_1"/>
    <property type="match status" value="1"/>
</dbReference>
<proteinExistence type="predicted"/>
<name>A0A7V9Z6G3_9BACL</name>
<dbReference type="AlphaFoldDB" id="A0A7V9Z6G3"/>